<dbReference type="EMBL" id="OZ038524">
    <property type="protein sequence ID" value="CAL2084141.1"/>
    <property type="molecule type" value="Genomic_DNA"/>
</dbReference>
<accession>A0ABM9NYJ7</accession>
<proteinExistence type="predicted"/>
<reference evidence="1 2" key="1">
    <citation type="submission" date="2024-05" db="EMBL/GenBank/DDBJ databases">
        <authorList>
            <person name="Duchaud E."/>
        </authorList>
    </citation>
    <scope>NUCLEOTIDE SEQUENCE [LARGE SCALE GENOMIC DNA]</scope>
    <source>
        <strain evidence="1">Ena-SAMPLE-TAB-13-05-2024-13:56:06:370-140309</strain>
    </source>
</reference>
<evidence type="ECO:0000313" key="1">
    <source>
        <dbReference type="EMBL" id="CAL2084141.1"/>
    </source>
</evidence>
<protein>
    <recommendedName>
        <fullName evidence="3">Transcriptional regulator</fullName>
    </recommendedName>
</protein>
<dbReference type="InterPro" id="IPR036390">
    <property type="entry name" value="WH_DNA-bd_sf"/>
</dbReference>
<dbReference type="Proteomes" id="UP001497514">
    <property type="component" value="Chromosome"/>
</dbReference>
<dbReference type="InterPro" id="IPR036388">
    <property type="entry name" value="WH-like_DNA-bd_sf"/>
</dbReference>
<evidence type="ECO:0008006" key="3">
    <source>
        <dbReference type="Google" id="ProtNLM"/>
    </source>
</evidence>
<dbReference type="Gene3D" id="1.10.10.10">
    <property type="entry name" value="Winged helix-like DNA-binding domain superfamily/Winged helix DNA-binding domain"/>
    <property type="match status" value="1"/>
</dbReference>
<name>A0ABM9NYJ7_9FLAO</name>
<dbReference type="SUPFAM" id="SSF46785">
    <property type="entry name" value="Winged helix' DNA-binding domain"/>
    <property type="match status" value="1"/>
</dbReference>
<evidence type="ECO:0000313" key="2">
    <source>
        <dbReference type="Proteomes" id="UP001497514"/>
    </source>
</evidence>
<keyword evidence="2" id="KW-1185">Reference proteome</keyword>
<dbReference type="RefSeq" id="WP_101902413.1">
    <property type="nucleotide sequence ID" value="NZ_OZ038524.1"/>
</dbReference>
<sequence length="147" mass="17155">MDKKTILENFAKAYQAERFPPISGKIIGLFMITAKRYLSFEEIQKELDISKSALSKNLKLLIDLNRITYVKDARKRLFCIDIIGTKKHIYDIVKNFEFQNNLLEEAKKIRTKNNDDDDGIANFIDNSIAFSKNIIKELNESIPKYFK</sequence>
<gene>
    <name evidence="1" type="ORF">TD3509T_1660</name>
</gene>
<organism evidence="1 2">
    <name type="scientific">Tenacibaculum dicentrarchi</name>
    <dbReference type="NCBI Taxonomy" id="669041"/>
    <lineage>
        <taxon>Bacteria</taxon>
        <taxon>Pseudomonadati</taxon>
        <taxon>Bacteroidota</taxon>
        <taxon>Flavobacteriia</taxon>
        <taxon>Flavobacteriales</taxon>
        <taxon>Flavobacteriaceae</taxon>
        <taxon>Tenacibaculum</taxon>
    </lineage>
</organism>